<name>A0A401SY53_CHIPU</name>
<proteinExistence type="predicted"/>
<dbReference type="EMBL" id="BEZZ01000687">
    <property type="protein sequence ID" value="GCC35338.1"/>
    <property type="molecule type" value="Genomic_DNA"/>
</dbReference>
<protein>
    <submittedName>
        <fullName evidence="2">Uncharacterized protein</fullName>
    </submittedName>
</protein>
<accession>A0A401SY53</accession>
<dbReference type="Proteomes" id="UP000287033">
    <property type="component" value="Unassembled WGS sequence"/>
</dbReference>
<dbReference type="PANTHER" id="PTHR35978:SF1">
    <property type="entry name" value="IQ DOMAIN-CONTAINING PROTEIN M"/>
    <property type="match status" value="1"/>
</dbReference>
<organism evidence="2 3">
    <name type="scientific">Chiloscyllium punctatum</name>
    <name type="common">Brownbanded bambooshark</name>
    <name type="synonym">Hemiscyllium punctatum</name>
    <dbReference type="NCBI Taxonomy" id="137246"/>
    <lineage>
        <taxon>Eukaryota</taxon>
        <taxon>Metazoa</taxon>
        <taxon>Chordata</taxon>
        <taxon>Craniata</taxon>
        <taxon>Vertebrata</taxon>
        <taxon>Chondrichthyes</taxon>
        <taxon>Elasmobranchii</taxon>
        <taxon>Galeomorphii</taxon>
        <taxon>Galeoidea</taxon>
        <taxon>Orectolobiformes</taxon>
        <taxon>Hemiscylliidae</taxon>
        <taxon>Chiloscyllium</taxon>
    </lineage>
</organism>
<sequence length="203" mass="22066">MVLHGKGIVEHESSVGEGAAESKSLQSSISLEGGEEAMHPEPDGQVISFVENLETAAAGDENENMAKLVLPELSGSCPDFPNKSEAWGFITNYSHAGCAPSNSGAVIHLQCVECVLIADSSVKLPDKLKKHQVLELAFTMYPPLGARLDNRSIRLSTWRKPVVEGEEGQKYILYKHPILKKADIQVVGDLIAKSFLEREQSKV</sequence>
<reference evidence="2 3" key="1">
    <citation type="journal article" date="2018" name="Nat. Ecol. Evol.">
        <title>Shark genomes provide insights into elasmobranch evolution and the origin of vertebrates.</title>
        <authorList>
            <person name="Hara Y"/>
            <person name="Yamaguchi K"/>
            <person name="Onimaru K"/>
            <person name="Kadota M"/>
            <person name="Koyanagi M"/>
            <person name="Keeley SD"/>
            <person name="Tatsumi K"/>
            <person name="Tanaka K"/>
            <person name="Motone F"/>
            <person name="Kageyama Y"/>
            <person name="Nozu R"/>
            <person name="Adachi N"/>
            <person name="Nishimura O"/>
            <person name="Nakagawa R"/>
            <person name="Tanegashima C"/>
            <person name="Kiyatake I"/>
            <person name="Matsumoto R"/>
            <person name="Murakumo K"/>
            <person name="Nishida K"/>
            <person name="Terakita A"/>
            <person name="Kuratani S"/>
            <person name="Sato K"/>
            <person name="Hyodo S Kuraku.S."/>
        </authorList>
    </citation>
    <scope>NUCLEOTIDE SEQUENCE [LARGE SCALE GENOMIC DNA]</scope>
</reference>
<dbReference type="PANTHER" id="PTHR35978">
    <property type="entry name" value="IQ DOMAIN-CONTAINING PROTEIN M"/>
    <property type="match status" value="1"/>
</dbReference>
<evidence type="ECO:0000313" key="3">
    <source>
        <dbReference type="Proteomes" id="UP000287033"/>
    </source>
</evidence>
<comment type="caution">
    <text evidence="2">The sequence shown here is derived from an EMBL/GenBank/DDBJ whole genome shotgun (WGS) entry which is preliminary data.</text>
</comment>
<evidence type="ECO:0000256" key="1">
    <source>
        <dbReference type="SAM" id="MobiDB-lite"/>
    </source>
</evidence>
<gene>
    <name evidence="2" type="ORF">chiPu_0013821</name>
</gene>
<evidence type="ECO:0000313" key="2">
    <source>
        <dbReference type="EMBL" id="GCC35338.1"/>
    </source>
</evidence>
<keyword evidence="3" id="KW-1185">Reference proteome</keyword>
<feature type="region of interest" description="Disordered" evidence="1">
    <location>
        <begin position="1"/>
        <end position="27"/>
    </location>
</feature>
<dbReference type="AlphaFoldDB" id="A0A401SY53"/>
<dbReference type="OrthoDB" id="6288272at2759"/>